<comment type="caution">
    <text evidence="2">The sequence shown here is derived from an EMBL/GenBank/DDBJ whole genome shotgun (WGS) entry which is preliminary data.</text>
</comment>
<dbReference type="EMBL" id="QGHA01000002">
    <property type="protein sequence ID" value="PWK78832.1"/>
    <property type="molecule type" value="Genomic_DNA"/>
</dbReference>
<sequence length="66" mass="7498">MSWEILYHLPFILITAALTQPVLKKLIGNRVGGWLYYLILVIVSLAIYAGIIKILLLIFFHDTIGN</sequence>
<evidence type="ECO:0000313" key="2">
    <source>
        <dbReference type="EMBL" id="PWK78832.1"/>
    </source>
</evidence>
<feature type="transmembrane region" description="Helical" evidence="1">
    <location>
        <begin position="35"/>
        <end position="60"/>
    </location>
</feature>
<dbReference type="Proteomes" id="UP000245678">
    <property type="component" value="Unassembled WGS sequence"/>
</dbReference>
<keyword evidence="1" id="KW-0812">Transmembrane</keyword>
<keyword evidence="3" id="KW-1185">Reference proteome</keyword>
<evidence type="ECO:0000313" key="3">
    <source>
        <dbReference type="Proteomes" id="UP000245678"/>
    </source>
</evidence>
<protein>
    <submittedName>
        <fullName evidence="2">Uncharacterized protein</fullName>
    </submittedName>
</protein>
<accession>A0A316HV63</accession>
<name>A0A316HV63_9SPHI</name>
<dbReference type="AlphaFoldDB" id="A0A316HV63"/>
<organism evidence="2 3">
    <name type="scientific">Mucilaginibacter oryzae</name>
    <dbReference type="NCBI Taxonomy" id="468058"/>
    <lineage>
        <taxon>Bacteria</taxon>
        <taxon>Pseudomonadati</taxon>
        <taxon>Bacteroidota</taxon>
        <taxon>Sphingobacteriia</taxon>
        <taxon>Sphingobacteriales</taxon>
        <taxon>Sphingobacteriaceae</taxon>
        <taxon>Mucilaginibacter</taxon>
    </lineage>
</organism>
<feature type="transmembrane region" description="Helical" evidence="1">
    <location>
        <begin position="6"/>
        <end position="23"/>
    </location>
</feature>
<keyword evidence="1" id="KW-1133">Transmembrane helix</keyword>
<reference evidence="2 3" key="1">
    <citation type="submission" date="2018-05" db="EMBL/GenBank/DDBJ databases">
        <title>Genomic Encyclopedia of Archaeal and Bacterial Type Strains, Phase II (KMG-II): from individual species to whole genera.</title>
        <authorList>
            <person name="Goeker M."/>
        </authorList>
    </citation>
    <scope>NUCLEOTIDE SEQUENCE [LARGE SCALE GENOMIC DNA]</scope>
    <source>
        <strain evidence="2 3">DSM 19975</strain>
    </source>
</reference>
<evidence type="ECO:0000256" key="1">
    <source>
        <dbReference type="SAM" id="Phobius"/>
    </source>
</evidence>
<proteinExistence type="predicted"/>
<dbReference type="RefSeq" id="WP_109607107.1">
    <property type="nucleotide sequence ID" value="NZ_QGHA01000002.1"/>
</dbReference>
<keyword evidence="1" id="KW-0472">Membrane</keyword>
<gene>
    <name evidence="2" type="ORF">LX99_01285</name>
</gene>